<dbReference type="GO" id="GO:0017000">
    <property type="term" value="P:antibiotic biosynthetic process"/>
    <property type="evidence" value="ECO:0007669"/>
    <property type="project" value="InterPro"/>
</dbReference>
<dbReference type="STRING" id="326474.AWB65_02293"/>
<keyword evidence="3" id="KW-1185">Reference proteome</keyword>
<accession>A0A158GP59</accession>
<dbReference type="AlphaFoldDB" id="A0A158GP59"/>
<comment type="caution">
    <text evidence="2">The sequence shown here is derived from an EMBL/GenBank/DDBJ whole genome shotgun (WGS) entry which is preliminary data.</text>
</comment>
<dbReference type="Pfam" id="PF01804">
    <property type="entry name" value="Penicil_amidase"/>
    <property type="match status" value="1"/>
</dbReference>
<reference evidence="2" key="1">
    <citation type="submission" date="2016-01" db="EMBL/GenBank/DDBJ databases">
        <authorList>
            <person name="Peeters C."/>
        </authorList>
    </citation>
    <scope>NUCLEOTIDE SEQUENCE [LARGE SCALE GENOMIC DNA]</scope>
    <source>
        <strain evidence="2">LMG 22934</strain>
    </source>
</reference>
<dbReference type="EMBL" id="FCNW02000008">
    <property type="protein sequence ID" value="SAL33647.1"/>
    <property type="molecule type" value="Genomic_DNA"/>
</dbReference>
<evidence type="ECO:0000313" key="3">
    <source>
        <dbReference type="Proteomes" id="UP000054977"/>
    </source>
</evidence>
<dbReference type="InterPro" id="IPR029055">
    <property type="entry name" value="Ntn_hydrolases_N"/>
</dbReference>
<feature type="region of interest" description="Disordered" evidence="1">
    <location>
        <begin position="1"/>
        <end position="21"/>
    </location>
</feature>
<organism evidence="2 3">
    <name type="scientific">Caballeronia humi</name>
    <dbReference type="NCBI Taxonomy" id="326474"/>
    <lineage>
        <taxon>Bacteria</taxon>
        <taxon>Pseudomonadati</taxon>
        <taxon>Pseudomonadota</taxon>
        <taxon>Betaproteobacteria</taxon>
        <taxon>Burkholderiales</taxon>
        <taxon>Burkholderiaceae</taxon>
        <taxon>Caballeronia</taxon>
    </lineage>
</organism>
<gene>
    <name evidence="2" type="ORF">AWB65_02293</name>
</gene>
<dbReference type="Proteomes" id="UP000054977">
    <property type="component" value="Unassembled WGS sequence"/>
</dbReference>
<dbReference type="SUPFAM" id="SSF56235">
    <property type="entry name" value="N-terminal nucleophile aminohydrolases (Ntn hydrolases)"/>
    <property type="match status" value="1"/>
</dbReference>
<proteinExistence type="predicted"/>
<evidence type="ECO:0000256" key="1">
    <source>
        <dbReference type="SAM" id="MobiDB-lite"/>
    </source>
</evidence>
<dbReference type="GO" id="GO:0016787">
    <property type="term" value="F:hydrolase activity"/>
    <property type="evidence" value="ECO:0007669"/>
    <property type="project" value="InterPro"/>
</dbReference>
<protein>
    <submittedName>
        <fullName evidence="2">Penicillin amidase</fullName>
    </submittedName>
</protein>
<sequence>MVDVGNWDNSRAVNLPGEAGDPDSRHYRDLVSMWLKGEYFPLLYSRAAVEAATESRIHLVPGTQTK</sequence>
<name>A0A158GP59_9BURK</name>
<dbReference type="InterPro" id="IPR002692">
    <property type="entry name" value="S45"/>
</dbReference>
<dbReference type="Gene3D" id="3.60.20.10">
    <property type="entry name" value="Glutamine Phosphoribosylpyrophosphate, subunit 1, domain 1"/>
    <property type="match status" value="1"/>
</dbReference>
<evidence type="ECO:0000313" key="2">
    <source>
        <dbReference type="EMBL" id="SAL33647.1"/>
    </source>
</evidence>